<reference evidence="3" key="2">
    <citation type="journal article" date="2023" name="BMC Genomics">
        <title>Pest status, molecular evolution, and epigenetic factors derived from the genome assembly of Frankliniella fusca, a thysanopteran phytovirus vector.</title>
        <authorList>
            <person name="Catto M.A."/>
            <person name="Labadie P.E."/>
            <person name="Jacobson A.L."/>
            <person name="Kennedy G.G."/>
            <person name="Srinivasan R."/>
            <person name="Hunt B.G."/>
        </authorList>
    </citation>
    <scope>NUCLEOTIDE SEQUENCE</scope>
    <source>
        <strain evidence="3">PL_HMW_Pooled</strain>
    </source>
</reference>
<evidence type="ECO:0000256" key="1">
    <source>
        <dbReference type="SAM" id="MobiDB-lite"/>
    </source>
</evidence>
<keyword evidence="4" id="KW-1185">Reference proteome</keyword>
<evidence type="ECO:0000313" key="2">
    <source>
        <dbReference type="EMBL" id="KAK3916804.1"/>
    </source>
</evidence>
<evidence type="ECO:0000313" key="4">
    <source>
        <dbReference type="Proteomes" id="UP001219518"/>
    </source>
</evidence>
<accession>A0AAE1HPU5</accession>
<feature type="compositionally biased region" description="Low complexity" evidence="1">
    <location>
        <begin position="1"/>
        <end position="13"/>
    </location>
</feature>
<dbReference type="EMBL" id="JAHWGI010000604">
    <property type="protein sequence ID" value="KAK3916804.1"/>
    <property type="molecule type" value="Genomic_DNA"/>
</dbReference>
<sequence length="53" mass="5803">MTANSASEASDSNSSEEEIVENGTYSASEVSAYCLLKMRERKTGPIQIIRNPH</sequence>
<gene>
    <name evidence="3" type="ORF">KUF71_002628</name>
    <name evidence="2" type="ORF">KUF71_006405</name>
</gene>
<name>A0AAE1HPU5_9NEOP</name>
<proteinExistence type="predicted"/>
<reference evidence="3" key="1">
    <citation type="submission" date="2021-07" db="EMBL/GenBank/DDBJ databases">
        <authorList>
            <person name="Catto M.A."/>
            <person name="Jacobson A."/>
            <person name="Kennedy G."/>
            <person name="Labadie P."/>
            <person name="Hunt B.G."/>
            <person name="Srinivasan R."/>
        </authorList>
    </citation>
    <scope>NUCLEOTIDE SEQUENCE</scope>
    <source>
        <strain evidence="3">PL_HMW_Pooled</strain>
        <tissue evidence="3">Head</tissue>
    </source>
</reference>
<comment type="caution">
    <text evidence="3">The sequence shown here is derived from an EMBL/GenBank/DDBJ whole genome shotgun (WGS) entry which is preliminary data.</text>
</comment>
<organism evidence="3 4">
    <name type="scientific">Frankliniella fusca</name>
    <dbReference type="NCBI Taxonomy" id="407009"/>
    <lineage>
        <taxon>Eukaryota</taxon>
        <taxon>Metazoa</taxon>
        <taxon>Ecdysozoa</taxon>
        <taxon>Arthropoda</taxon>
        <taxon>Hexapoda</taxon>
        <taxon>Insecta</taxon>
        <taxon>Pterygota</taxon>
        <taxon>Neoptera</taxon>
        <taxon>Paraneoptera</taxon>
        <taxon>Thysanoptera</taxon>
        <taxon>Terebrantia</taxon>
        <taxon>Thripoidea</taxon>
        <taxon>Thripidae</taxon>
        <taxon>Frankliniella</taxon>
    </lineage>
</organism>
<dbReference type="AlphaFoldDB" id="A0AAE1HPU5"/>
<feature type="region of interest" description="Disordered" evidence="1">
    <location>
        <begin position="1"/>
        <end position="24"/>
    </location>
</feature>
<evidence type="ECO:0000313" key="3">
    <source>
        <dbReference type="EMBL" id="KAK3925242.1"/>
    </source>
</evidence>
<protein>
    <submittedName>
        <fullName evidence="3">Tubulin polyglutamylase TTLL7</fullName>
    </submittedName>
</protein>
<dbReference type="EMBL" id="JAHWGI010001223">
    <property type="protein sequence ID" value="KAK3925242.1"/>
    <property type="molecule type" value="Genomic_DNA"/>
</dbReference>
<dbReference type="Proteomes" id="UP001219518">
    <property type="component" value="Unassembled WGS sequence"/>
</dbReference>